<feature type="region of interest" description="Disordered" evidence="1">
    <location>
        <begin position="1"/>
        <end position="21"/>
    </location>
</feature>
<feature type="transmembrane region" description="Helical" evidence="2">
    <location>
        <begin position="36"/>
        <end position="57"/>
    </location>
</feature>
<name>A0A1H6S8G7_9ACTN</name>
<reference evidence="4" key="1">
    <citation type="submission" date="2016-10" db="EMBL/GenBank/DDBJ databases">
        <authorList>
            <person name="Varghese N."/>
            <person name="Submissions S."/>
        </authorList>
    </citation>
    <scope>NUCLEOTIDE SEQUENCE [LARGE SCALE GENOMIC DNA]</scope>
    <source>
        <strain evidence="4">CGMCC 4.7038</strain>
    </source>
</reference>
<keyword evidence="4" id="KW-1185">Reference proteome</keyword>
<feature type="transmembrane region" description="Helical" evidence="2">
    <location>
        <begin position="154"/>
        <end position="172"/>
    </location>
</feature>
<dbReference type="Proteomes" id="UP000198707">
    <property type="component" value="Unassembled WGS sequence"/>
</dbReference>
<sequence>MSEPSSGPSDSRPASAAAQGPGFVDSRLPASSVWRVTIAALLGAVIGTVIGATWQALSEPDRPAEDSLGLLHLALVLGLPVLVVVSWGVLALTGPAWVAPTVTIAGLAAGSYAVGVYQKTTGTSGAPPVALPALAWCASYAAVALACSPRVSRLLRGAMLALLIAPAVLFLVR</sequence>
<feature type="transmembrane region" description="Helical" evidence="2">
    <location>
        <begin position="129"/>
        <end position="147"/>
    </location>
</feature>
<evidence type="ECO:0000256" key="2">
    <source>
        <dbReference type="SAM" id="Phobius"/>
    </source>
</evidence>
<keyword evidence="2" id="KW-0812">Transmembrane</keyword>
<gene>
    <name evidence="3" type="ORF">SAMN05443287_101559</name>
</gene>
<organism evidence="3 4">
    <name type="scientific">Micromonospora phaseoli</name>
    <dbReference type="NCBI Taxonomy" id="1144548"/>
    <lineage>
        <taxon>Bacteria</taxon>
        <taxon>Bacillati</taxon>
        <taxon>Actinomycetota</taxon>
        <taxon>Actinomycetes</taxon>
        <taxon>Micromonosporales</taxon>
        <taxon>Micromonosporaceae</taxon>
        <taxon>Micromonospora</taxon>
    </lineage>
</organism>
<protein>
    <submittedName>
        <fullName evidence="3">Uncharacterized protein</fullName>
    </submittedName>
</protein>
<dbReference type="OrthoDB" id="3402187at2"/>
<feature type="transmembrane region" description="Helical" evidence="2">
    <location>
        <begin position="69"/>
        <end position="90"/>
    </location>
</feature>
<evidence type="ECO:0000256" key="1">
    <source>
        <dbReference type="SAM" id="MobiDB-lite"/>
    </source>
</evidence>
<dbReference type="EMBL" id="FNYV01000001">
    <property type="protein sequence ID" value="SEI63086.1"/>
    <property type="molecule type" value="Genomic_DNA"/>
</dbReference>
<accession>A0A1H6S8G7</accession>
<dbReference type="RefSeq" id="WP_139217888.1">
    <property type="nucleotide sequence ID" value="NZ_BOPI01000021.1"/>
</dbReference>
<feature type="transmembrane region" description="Helical" evidence="2">
    <location>
        <begin position="97"/>
        <end position="117"/>
    </location>
</feature>
<dbReference type="AlphaFoldDB" id="A0A1H6S8G7"/>
<proteinExistence type="predicted"/>
<evidence type="ECO:0000313" key="4">
    <source>
        <dbReference type="Proteomes" id="UP000198707"/>
    </source>
</evidence>
<evidence type="ECO:0000313" key="3">
    <source>
        <dbReference type="EMBL" id="SEI63086.1"/>
    </source>
</evidence>
<keyword evidence="2" id="KW-1133">Transmembrane helix</keyword>
<keyword evidence="2" id="KW-0472">Membrane</keyword>